<dbReference type="FunFam" id="1.20.58.1930:FF:000001">
    <property type="entry name" value="Erythrocyte membrane protein 1, PfEMP1"/>
    <property type="match status" value="1"/>
</dbReference>
<feature type="compositionally biased region" description="Low complexity" evidence="1">
    <location>
        <begin position="1404"/>
        <end position="1419"/>
    </location>
</feature>
<dbReference type="VEuPathDB" id="PlasmoDB:PfGB4_130079400"/>
<feature type="domain" description="Duffy-antigen binding" evidence="4">
    <location>
        <begin position="757"/>
        <end position="929"/>
    </location>
</feature>
<organism evidence="7">
    <name type="scientific">Plasmodium falciparum</name>
    <name type="common">malaria parasite P. falciparum</name>
    <dbReference type="NCBI Taxonomy" id="5833"/>
    <lineage>
        <taxon>Eukaryota</taxon>
        <taxon>Sar</taxon>
        <taxon>Alveolata</taxon>
        <taxon>Apicomplexa</taxon>
        <taxon>Aconoidasida</taxon>
        <taxon>Haemosporida</taxon>
        <taxon>Plasmodiidae</taxon>
        <taxon>Plasmodium</taxon>
        <taxon>Plasmodium (Laverania)</taxon>
    </lineage>
</organism>
<feature type="region of interest" description="Disordered" evidence="1">
    <location>
        <begin position="1251"/>
        <end position="1282"/>
    </location>
</feature>
<feature type="region of interest" description="Disordered" evidence="1">
    <location>
        <begin position="1910"/>
        <end position="2021"/>
    </location>
</feature>
<feature type="region of interest" description="Disordered" evidence="1">
    <location>
        <begin position="1193"/>
        <end position="1234"/>
    </location>
</feature>
<accession>A0A191VZA8</accession>
<dbReference type="Gene3D" id="1.20.58.830">
    <property type="match status" value="4"/>
</dbReference>
<dbReference type="EMBL" id="KX154921">
    <property type="protein sequence ID" value="ANJ21041.1"/>
    <property type="molecule type" value="Genomic_DNA"/>
</dbReference>
<evidence type="ECO:0000259" key="3">
    <source>
        <dbReference type="Pfam" id="PF03011"/>
    </source>
</evidence>
<evidence type="ECO:0000259" key="4">
    <source>
        <dbReference type="Pfam" id="PF05424"/>
    </source>
</evidence>
<evidence type="ECO:0000259" key="6">
    <source>
        <dbReference type="Pfam" id="PF22672"/>
    </source>
</evidence>
<feature type="compositionally biased region" description="Low complexity" evidence="1">
    <location>
        <begin position="679"/>
        <end position="688"/>
    </location>
</feature>
<feature type="domain" description="Duffy-antigen binding" evidence="4">
    <location>
        <begin position="1"/>
        <end position="127"/>
    </location>
</feature>
<dbReference type="Gene3D" id="1.20.58.1930">
    <property type="match status" value="1"/>
</dbReference>
<feature type="region of interest" description="Disordered" evidence="1">
    <location>
        <begin position="1404"/>
        <end position="1423"/>
    </location>
</feature>
<dbReference type="VEuPathDB" id="PlasmoDB:PfKH02_120045700"/>
<keyword evidence="2" id="KW-1133">Transmembrane helix</keyword>
<dbReference type="VEuPathDB" id="PlasmoDB:PfSN01_120005800"/>
<feature type="domain" description="Cysteine-rich interdomain region 1 gamma" evidence="5">
    <location>
        <begin position="1705"/>
        <end position="1755"/>
    </location>
</feature>
<feature type="compositionally biased region" description="Low complexity" evidence="1">
    <location>
        <begin position="1218"/>
        <end position="1227"/>
    </location>
</feature>
<evidence type="ECO:0000256" key="1">
    <source>
        <dbReference type="SAM" id="MobiDB-lite"/>
    </source>
</evidence>
<dbReference type="InterPro" id="IPR004258">
    <property type="entry name" value="DBL"/>
</dbReference>
<dbReference type="Pfam" id="PF03011">
    <property type="entry name" value="PFEMP"/>
    <property type="match status" value="2"/>
</dbReference>
<gene>
    <name evidence="7" type="primary">var</name>
</gene>
<feature type="domain" description="Duffy-binding-like" evidence="6">
    <location>
        <begin position="1514"/>
        <end position="1654"/>
    </location>
</feature>
<dbReference type="VEuPathDB" id="PlasmoDB:PfTG01_030005600"/>
<feature type="domain" description="Duffy-binding-like" evidence="3">
    <location>
        <begin position="456"/>
        <end position="605"/>
    </location>
</feature>
<evidence type="ECO:0000256" key="2">
    <source>
        <dbReference type="SAM" id="Phobius"/>
    </source>
</evidence>
<dbReference type="VEuPathDB" id="PlasmoDB:PfML01_140085300"/>
<dbReference type="VEuPathDB" id="PlasmoDB:PfIT_070005800"/>
<feature type="compositionally biased region" description="Basic and acidic residues" evidence="1">
    <location>
        <begin position="1954"/>
        <end position="1963"/>
    </location>
</feature>
<dbReference type="Pfam" id="PF18562">
    <property type="entry name" value="CIDR1_gamma"/>
    <property type="match status" value="1"/>
</dbReference>
<feature type="region of interest" description="Disordered" evidence="1">
    <location>
        <begin position="1"/>
        <end position="21"/>
    </location>
</feature>
<dbReference type="SUPFAM" id="SSF140924">
    <property type="entry name" value="Duffy binding domain-like"/>
    <property type="match status" value="5"/>
</dbReference>
<feature type="compositionally biased region" description="Basic and acidic residues" evidence="1">
    <location>
        <begin position="1309"/>
        <end position="1318"/>
    </location>
</feature>
<keyword evidence="2" id="KW-0812">Transmembrane</keyword>
<feature type="compositionally biased region" description="Basic and acidic residues" evidence="1">
    <location>
        <begin position="638"/>
        <end position="664"/>
    </location>
</feature>
<dbReference type="VEuPathDB" id="PlasmoDB:PfCD01_010019500"/>
<feature type="transmembrane region" description="Helical" evidence="2">
    <location>
        <begin position="2025"/>
        <end position="2047"/>
    </location>
</feature>
<dbReference type="VEuPathDB" id="PlasmoDB:PfNF135_000015300"/>
<dbReference type="Pfam" id="PF22672">
    <property type="entry name" value="DBL_C"/>
    <property type="match status" value="2"/>
</dbReference>
<dbReference type="VEuPathDB" id="PlasmoDB:Pf7G8_070018000"/>
<evidence type="ECO:0000259" key="5">
    <source>
        <dbReference type="Pfam" id="PF18562"/>
    </source>
</evidence>
<dbReference type="VEuPathDB" id="PlasmoDB:PF3D7_1240300"/>
<keyword evidence="2" id="KW-0472">Membrane</keyword>
<feature type="non-terminal residue" evidence="7">
    <location>
        <position position="1"/>
    </location>
</feature>
<dbReference type="InterPro" id="IPR041480">
    <property type="entry name" value="CIDR1_gamma"/>
</dbReference>
<feature type="domain" description="Duffy-binding-like" evidence="3">
    <location>
        <begin position="1772"/>
        <end position="1914"/>
    </location>
</feature>
<dbReference type="FunFam" id="1.20.58.830:FF:000001">
    <property type="entry name" value="Erythrocyte membrane protein 1, PfEMP1"/>
    <property type="match status" value="1"/>
</dbReference>
<dbReference type="VEuPathDB" id="PlasmoDB:PfSD01_030005500"/>
<feature type="non-terminal residue" evidence="7">
    <location>
        <position position="2048"/>
    </location>
</feature>
<dbReference type="GO" id="GO:0046789">
    <property type="term" value="F:host cell surface receptor binding"/>
    <property type="evidence" value="ECO:0007669"/>
    <property type="project" value="InterPro"/>
</dbReference>
<sequence>DIVRGRDLFHGNPQEKEQREKLDDKLKTIFGKIYKDVTRGSNEQALQERYKDITNYYELREDWWDANRDQVWKAITCHAGESDKYFRKTCSNDKADTDKKCRCKKEDGQHDTEQVPTYFDYVPQYLRWFEEWAEDFCRLRKRKLEDAKNKCRKKHKGGKELYCDLNRYDCAQTIRGDHDFVEDDVCKGCQYSCAPFVDWIDNQKLEFLKQKNKYNKEIKKYKNGAPSSSSRKKRGASTTNYDGYEKKFYEELKNSSYRGVDAFLGLLNNETTCKKNDEIEEGGQIDFKNVNSGKNRGGDGNNKTFYRTKYCEACPWCGVKKQNGKGGKWEREGDETCGKGKEYGDYKKTEIPILTGDKGQLDILKKYKRFCDAKGEKGAPGATPTATIRDNSDNATTGYCGGTNNIDKDPSLCEPWTCYYKKKNEKDVDSRAINFCVLQKEKQEEKDKTFSSYNAFFWDWVHDMLIDSIKWRNELKSCIDKDKSEQCKNKQCRKNCDCFAKWVKQKETEWENVKKHFDTQEDIKEETKVDPGVTLAALLEEEELLEIIEGTYGKSQETEHIKQLLEEGKKKKQEASVGGGKDNTIIDKFLREEAKDATKCKNCQEPQQSLGRSLKPRVVDDDDSPKKRDTRTNPCSGESDKKKYDVLAEKVAKEMQKEAHKEMVSRSVVDSGKGDKGESSSGKSSLEGDISLAEFKNGGQGSDLKGDNICNINTSHSNDSRGTAGGPCYGKDNGGERFKIGTEWKHGSAIGMTDQYAYMPPRRQHMCTSNLEKLHVDSVINNRNEGTPGDSLLGDVLLAANKEAGFIIERYKTQKTSEGFMDKETVCRAMKYSFADIGDIIRGRDLWDANKGQNDTQRNLEQIFGKIKDDLDKKYTGDGDNKPPYKKLREDWWEANRHQVWKAMKCPKNGIKCDNGETPLDDYIPQRLRWMTEWAEWFCKEQSRLYDELMGACGSCKGKGQKCRNGDSHCDTCTPACTGYKNFIKKWQPQWETMSFKYLTSYMQAQRNSTGYVFDDADYQQVFNFLSKLHTENIAARNRVKRDATVDTTPTVYSTAEGYIHQELWRTVGCNIQTKFCLGGNNYAFKETPYGYDLACTCNTRDQETDGRARSNTSPDDPPPPGPDANASEDEEEEEEEEEQHEDTEEKKEEVKEKTEEVKEKTDEAPKEEVDNKLDVCETVKNALAEDTLQKACPTKYGPKAPTSWKCVTPSGKPSEPTSGKTTKSSGATCIPPRRRRLYIQKLHDWAKNYNTDKSKAVSGQAQPQSQGEASSAGGKETPSGEKLRDAFIESAAVETFFLWDRYKKIKDKEKKEKEEQHGSTFGTLASGLELGDSDEKTPEQQLQNGKIPPDFLRLMFYTLGDYRDILYSGNNDNTKSSTYNDIITGDKEMEQRESKIQEQLKSFFSNSGSKSPSGTTTPQDWWTKHGKDIWNGMICALTYKDGEEGTPPTEDPAVRAQLWDEEGKKPQKTQYQYDIVKLKEENSGTEAISNDDITTPTLTQFVKIPPFFRWLHEWGSDFCGKRARMLGKIKDNCTEDGKKQKCSGDGEHCDDNLSVDPSTVPTFYCTSCSKPCGLYKRWIQRKSKEFEEQKSAYTEQREKAQKNNGDNGFCGTVKTCTTAGDFLQTLASCKKDNDNNNGADKLDFTNPNETFVPADNCKPCSKFTVKCENGKCSGDGKKVNCNGKKKGSAYITASDIENGGNSTHKLDMRVSDESGNGFESDLSDCENADIFKGFREDVWTCGKVCGYNVCKPENVNGKKGNGNQIIIIRALFKRWLEYFLEDYNKIKKKLKPCMNSGEGSKCIKDYEKKYKCVKQWIEKKKTEWEKIKKHYEKQKPKNGDNDMTSLVRNFLEDLQPQTEVQKATGRKNISDFENSCHCNGSASSEMKNGKKRDVVECLLDKLEKEAKRCADNPPTCDNSSLSGETLPLVGDVDDEEENPEENTLDPPKICPEQPKEEVKEESGCEPATTEPSEEQIDKPLVPKPEEEAAAPEGTEDQNPPAAPTAPPRPGPQPRTPKIVDKTPALVTSTLAWSVGIGFAALTYFYLK</sequence>
<feature type="compositionally biased region" description="Acidic residues" evidence="1">
    <location>
        <begin position="1127"/>
        <end position="1143"/>
    </location>
</feature>
<dbReference type="InterPro" id="IPR042202">
    <property type="entry name" value="Duffy-ag-bd_sf"/>
</dbReference>
<dbReference type="VEuPathDB" id="PlasmoDB:Pf7G8-2_000196500"/>
<dbReference type="InterPro" id="IPR008602">
    <property type="entry name" value="Duffy-antigen-binding"/>
</dbReference>
<dbReference type="VEuPathDB" id="PlasmoDB:PfGA01_010020300"/>
<feature type="compositionally biased region" description="Pro residues" evidence="1">
    <location>
        <begin position="2001"/>
        <end position="2015"/>
    </location>
</feature>
<feature type="region of interest" description="Disordered" evidence="1">
    <location>
        <begin position="1103"/>
        <end position="1170"/>
    </location>
</feature>
<dbReference type="VEuPathDB" id="PlasmoDB:PfTG01_040026100"/>
<protein>
    <submittedName>
        <fullName evidence="7">Erythrocyte membrane protein 1</fullName>
    </submittedName>
</protein>
<name>A0A191VZA8_PLAFA</name>
<evidence type="ECO:0000313" key="7">
    <source>
        <dbReference type="EMBL" id="ANJ21041.1"/>
    </source>
</evidence>
<dbReference type="InterPro" id="IPR054595">
    <property type="entry name" value="DBL_C"/>
</dbReference>
<reference evidence="7" key="1">
    <citation type="journal article" date="2016" name="EMBO Mol. Med.">
        <title>Plasmodium falciparum var genes expressed in children with severe malaria encode CIDRalpha1 domains.</title>
        <authorList>
            <person name="Jespersen J.S."/>
            <person name="Wang C.W."/>
            <person name="Mkumbaye S.I."/>
            <person name="Minja D.T."/>
            <person name="Petersen B."/>
            <person name="Turner L."/>
            <person name="Petersen J.E."/>
            <person name="Lusingu J.P."/>
            <person name="Theander T.G."/>
            <person name="Lavstsen T."/>
        </authorList>
    </citation>
    <scope>NUCLEOTIDE SEQUENCE</scope>
    <source>
        <strain evidence="7">2065-1</strain>
    </source>
</reference>
<dbReference type="Gene3D" id="1.20.1310.20">
    <property type="entry name" value="Duffy-antigen binding domain"/>
    <property type="match status" value="3"/>
</dbReference>
<feature type="compositionally biased region" description="Polar residues" evidence="1">
    <location>
        <begin position="1258"/>
        <end position="1270"/>
    </location>
</feature>
<dbReference type="VEuPathDB" id="PlasmoDB:PfNF54_120044700"/>
<feature type="domain" description="Duffy-antigen binding" evidence="4">
    <location>
        <begin position="1229"/>
        <end position="1455"/>
    </location>
</feature>
<dbReference type="VEuPathDB" id="PlasmoDB:PfDd2_070016200"/>
<feature type="region of interest" description="Disordered" evidence="1">
    <location>
        <begin position="596"/>
        <end position="688"/>
    </location>
</feature>
<dbReference type="FunFam" id="1.20.58.830:FF:000003">
    <property type="entry name" value="Erythrocyte membrane protein 1, PfEMP1"/>
    <property type="match status" value="1"/>
</dbReference>
<feature type="domain" description="Duffy-binding-like" evidence="6">
    <location>
        <begin position="131"/>
        <end position="291"/>
    </location>
</feature>
<feature type="region of interest" description="Disordered" evidence="1">
    <location>
        <begin position="1309"/>
        <end position="1346"/>
    </location>
</feature>
<dbReference type="GO" id="GO:0016020">
    <property type="term" value="C:membrane"/>
    <property type="evidence" value="ECO:0007669"/>
    <property type="project" value="InterPro"/>
</dbReference>
<proteinExistence type="predicted"/>
<feature type="compositionally biased region" description="Acidic residues" evidence="1">
    <location>
        <begin position="1932"/>
        <end position="1944"/>
    </location>
</feature>
<dbReference type="Pfam" id="PF05424">
    <property type="entry name" value="Duffy_binding"/>
    <property type="match status" value="3"/>
</dbReference>
<feature type="compositionally biased region" description="Basic and acidic residues" evidence="1">
    <location>
        <begin position="1144"/>
        <end position="1170"/>
    </location>
</feature>
<dbReference type="VEuPathDB" id="PlasmoDB:PfKH01_020028300"/>